<dbReference type="GO" id="GO:0004519">
    <property type="term" value="F:endonuclease activity"/>
    <property type="evidence" value="ECO:0007669"/>
    <property type="project" value="UniProtKB-KW"/>
</dbReference>
<dbReference type="PANTHER" id="PTHR41694:SF3">
    <property type="entry name" value="RNA-DIRECTED DNA POLYMERASE-RELATED"/>
    <property type="match status" value="1"/>
</dbReference>
<dbReference type="PROSITE" id="PS50994">
    <property type="entry name" value="INTEGRASE"/>
    <property type="match status" value="1"/>
</dbReference>
<gene>
    <name evidence="8" type="primary">Ervk11_0</name>
    <name evidence="8" type="ORF">PIPCHL_R15606</name>
</gene>
<dbReference type="GO" id="GO:0035613">
    <property type="term" value="F:RNA stem-loop binding"/>
    <property type="evidence" value="ECO:0007669"/>
    <property type="project" value="TreeGrafter"/>
</dbReference>
<keyword evidence="4" id="KW-0255">Endonuclease</keyword>
<feature type="non-terminal residue" evidence="8">
    <location>
        <position position="64"/>
    </location>
</feature>
<evidence type="ECO:0000256" key="5">
    <source>
        <dbReference type="ARBA" id="ARBA00022801"/>
    </source>
</evidence>
<comment type="caution">
    <text evidence="8">The sequence shown here is derived from an EMBL/GenBank/DDBJ whole genome shotgun (WGS) entry which is preliminary data.</text>
</comment>
<dbReference type="SUPFAM" id="SSF53098">
    <property type="entry name" value="Ribonuclease H-like"/>
    <property type="match status" value="1"/>
</dbReference>
<evidence type="ECO:0000313" key="8">
    <source>
        <dbReference type="EMBL" id="NXK36033.1"/>
    </source>
</evidence>
<evidence type="ECO:0000256" key="4">
    <source>
        <dbReference type="ARBA" id="ARBA00022759"/>
    </source>
</evidence>
<evidence type="ECO:0000256" key="2">
    <source>
        <dbReference type="ARBA" id="ARBA00022695"/>
    </source>
</evidence>
<evidence type="ECO:0000256" key="3">
    <source>
        <dbReference type="ARBA" id="ARBA00022722"/>
    </source>
</evidence>
<protein>
    <submittedName>
        <fullName evidence="8">POK11 protein</fullName>
    </submittedName>
</protein>
<evidence type="ECO:0000313" key="9">
    <source>
        <dbReference type="Proteomes" id="UP000520962"/>
    </source>
</evidence>
<keyword evidence="2" id="KW-0548">Nucleotidyltransferase</keyword>
<evidence type="ECO:0000259" key="7">
    <source>
        <dbReference type="PROSITE" id="PS50994"/>
    </source>
</evidence>
<dbReference type="AlphaFoldDB" id="A0A7L0IXC8"/>
<dbReference type="InterPro" id="IPR012337">
    <property type="entry name" value="RNaseH-like_sf"/>
</dbReference>
<dbReference type="PANTHER" id="PTHR41694">
    <property type="entry name" value="ENDOGENOUS RETROVIRUS GROUP K MEMBER POL PROTEIN"/>
    <property type="match status" value="1"/>
</dbReference>
<dbReference type="GO" id="GO:0016787">
    <property type="term" value="F:hydrolase activity"/>
    <property type="evidence" value="ECO:0007669"/>
    <property type="project" value="UniProtKB-KW"/>
</dbReference>
<dbReference type="GO" id="GO:0003964">
    <property type="term" value="F:RNA-directed DNA polymerase activity"/>
    <property type="evidence" value="ECO:0007669"/>
    <property type="project" value="UniProtKB-KW"/>
</dbReference>
<keyword evidence="3" id="KW-0540">Nuclease</keyword>
<dbReference type="Pfam" id="PF00665">
    <property type="entry name" value="rve"/>
    <property type="match status" value="1"/>
</dbReference>
<evidence type="ECO:0000256" key="6">
    <source>
        <dbReference type="ARBA" id="ARBA00022918"/>
    </source>
</evidence>
<dbReference type="Gene3D" id="3.30.420.10">
    <property type="entry name" value="Ribonuclease H-like superfamily/Ribonuclease H"/>
    <property type="match status" value="1"/>
</dbReference>
<keyword evidence="5" id="KW-0378">Hydrolase</keyword>
<keyword evidence="1" id="KW-0808">Transferase</keyword>
<dbReference type="EMBL" id="VXAH01000146">
    <property type="protein sequence ID" value="NXK36033.1"/>
    <property type="molecule type" value="Genomic_DNA"/>
</dbReference>
<proteinExistence type="predicted"/>
<feature type="domain" description="Integrase catalytic" evidence="7">
    <location>
        <begin position="1"/>
        <end position="64"/>
    </location>
</feature>
<reference evidence="8 9" key="1">
    <citation type="submission" date="2019-09" db="EMBL/GenBank/DDBJ databases">
        <title>Bird 10,000 Genomes (B10K) Project - Family phase.</title>
        <authorList>
            <person name="Zhang G."/>
        </authorList>
    </citation>
    <scope>NUCLEOTIDE SEQUENCE [LARGE SCALE GENOMIC DNA]</scope>
    <source>
        <strain evidence="8">B10K-DU-007-02</strain>
        <tissue evidence="8">Mixed tissue sample</tissue>
    </source>
</reference>
<keyword evidence="6" id="KW-0695">RNA-directed DNA polymerase</keyword>
<dbReference type="InterPro" id="IPR036397">
    <property type="entry name" value="RNaseH_sf"/>
</dbReference>
<evidence type="ECO:0000256" key="1">
    <source>
        <dbReference type="ARBA" id="ARBA00022679"/>
    </source>
</evidence>
<organism evidence="8 9">
    <name type="scientific">Piprites chloris</name>
    <name type="common">Wing-barred manakin</name>
    <dbReference type="NCBI Taxonomy" id="114369"/>
    <lineage>
        <taxon>Eukaryota</taxon>
        <taxon>Metazoa</taxon>
        <taxon>Chordata</taxon>
        <taxon>Craniata</taxon>
        <taxon>Vertebrata</taxon>
        <taxon>Euteleostomi</taxon>
        <taxon>Archelosauria</taxon>
        <taxon>Archosauria</taxon>
        <taxon>Dinosauria</taxon>
        <taxon>Saurischia</taxon>
        <taxon>Theropoda</taxon>
        <taxon>Coelurosauria</taxon>
        <taxon>Aves</taxon>
        <taxon>Neognathae</taxon>
        <taxon>Neoaves</taxon>
        <taxon>Telluraves</taxon>
        <taxon>Australaves</taxon>
        <taxon>Passeriformes</taxon>
        <taxon>Pipridae</taxon>
        <taxon>Piprites</taxon>
    </lineage>
</organism>
<dbReference type="InterPro" id="IPR001584">
    <property type="entry name" value="Integrase_cat-core"/>
</dbReference>
<dbReference type="Proteomes" id="UP000520962">
    <property type="component" value="Unassembled WGS sequence"/>
</dbReference>
<keyword evidence="9" id="KW-1185">Reference proteome</keyword>
<sequence>KDMLKHFSEAFAVMRVPQQVKTDNGPVYKSKEVALFLQDWGVTHVFGVPHNSTGQAIIEQAHRT</sequence>
<name>A0A7L0IXC8_PIPCL</name>
<feature type="non-terminal residue" evidence="8">
    <location>
        <position position="1"/>
    </location>
</feature>
<dbReference type="GO" id="GO:0015074">
    <property type="term" value="P:DNA integration"/>
    <property type="evidence" value="ECO:0007669"/>
    <property type="project" value="InterPro"/>
</dbReference>
<accession>A0A7L0IXC8</accession>